<evidence type="ECO:0000256" key="7">
    <source>
        <dbReference type="SAM" id="MobiDB-lite"/>
    </source>
</evidence>
<keyword evidence="2" id="KW-0963">Cytoplasm</keyword>
<evidence type="ECO:0000259" key="8">
    <source>
        <dbReference type="PROSITE" id="PS50405"/>
    </source>
</evidence>
<comment type="caution">
    <text evidence="10">The sequence shown here is derived from an EMBL/GenBank/DDBJ whole genome shotgun (WGS) entry which is preliminary data.</text>
</comment>
<evidence type="ECO:0000313" key="11">
    <source>
        <dbReference type="Proteomes" id="UP000646827"/>
    </source>
</evidence>
<feature type="domain" description="GST C-terminal" evidence="8">
    <location>
        <begin position="22"/>
        <end position="180"/>
    </location>
</feature>
<evidence type="ECO:0000256" key="1">
    <source>
        <dbReference type="ARBA" id="ARBA00004496"/>
    </source>
</evidence>
<dbReference type="PROSITE" id="PS50886">
    <property type="entry name" value="TRBD"/>
    <property type="match status" value="1"/>
</dbReference>
<name>A0A8H7VK38_9FUNG</name>
<dbReference type="GO" id="GO:0000049">
    <property type="term" value="F:tRNA binding"/>
    <property type="evidence" value="ECO:0007669"/>
    <property type="project" value="UniProtKB-UniRule"/>
</dbReference>
<dbReference type="InterPro" id="IPR010987">
    <property type="entry name" value="Glutathione-S-Trfase_C-like"/>
</dbReference>
<keyword evidence="3 6" id="KW-0820">tRNA-binding</keyword>
<evidence type="ECO:0008006" key="12">
    <source>
        <dbReference type="Google" id="ProtNLM"/>
    </source>
</evidence>
<evidence type="ECO:0000256" key="6">
    <source>
        <dbReference type="PROSITE-ProRule" id="PRU00209"/>
    </source>
</evidence>
<reference evidence="10 11" key="1">
    <citation type="submission" date="2020-12" db="EMBL/GenBank/DDBJ databases">
        <title>Metabolic potential, ecology and presence of endohyphal bacteria is reflected in genomic diversity of Mucoromycotina.</title>
        <authorList>
            <person name="Muszewska A."/>
            <person name="Okrasinska A."/>
            <person name="Steczkiewicz K."/>
            <person name="Drgas O."/>
            <person name="Orlowska M."/>
            <person name="Perlinska-Lenart U."/>
            <person name="Aleksandrzak-Piekarczyk T."/>
            <person name="Szatraj K."/>
            <person name="Zielenkiewicz U."/>
            <person name="Pilsyk S."/>
            <person name="Malc E."/>
            <person name="Mieczkowski P."/>
            <person name="Kruszewska J.S."/>
            <person name="Biernat P."/>
            <person name="Pawlowska J."/>
        </authorList>
    </citation>
    <scope>NUCLEOTIDE SEQUENCE [LARGE SCALE GENOMIC DNA]</scope>
    <source>
        <strain evidence="10 11">CBS 142.35</strain>
    </source>
</reference>
<dbReference type="PANTHER" id="PTHR11586">
    <property type="entry name" value="TRNA-AMINOACYLATION COFACTOR ARC1 FAMILY MEMBER"/>
    <property type="match status" value="1"/>
</dbReference>
<sequence>MAAAILKLPENSATEVLLVYKYTKAESVANIETATDVSLEVSGEKYDGVTTICKYLASKTQPELLGDGKENQAEIEAWSSWALTAFKGVPSKELNAALQKLNEHLLGRTFLVGNQIFLADLIVFAHVHQISKNLRVKSTPNVLRWFDLIQNIVVIKNDLVKNFALLEINLDDVPEPEAPKKEKKGDKKADKKGAEKKDAEKKEEGGKKADKKDKKDKKEKKEKKEKKPAAPAEPEQPVFTRLDIRVGYIRKCEKHPDADSLYVEEIDCGDGEGVYRTIVSGLVKWYPVEEMQNRWVIVMANLKPASMRGIKSAGMVLCASAPDGSKVELLKPVDTSKVKPGDRIYIEGLEGEPEKQLPPKKKYFEAVQPDFNTKDDKIAYFQDKPFLIKTASGEPVKCEAATVQGGGIK</sequence>
<feature type="compositionally biased region" description="Basic and acidic residues" evidence="7">
    <location>
        <begin position="177"/>
        <end position="213"/>
    </location>
</feature>
<protein>
    <recommendedName>
        <fullName evidence="12">tRNA-binding domain-containing protein</fullName>
    </recommendedName>
</protein>
<evidence type="ECO:0000256" key="3">
    <source>
        <dbReference type="ARBA" id="ARBA00022555"/>
    </source>
</evidence>
<dbReference type="FunFam" id="2.40.50.140:FF:000047">
    <property type="entry name" value="tyrosine--tRNA ligase, cytoplasmic isoform X2"/>
    <property type="match status" value="1"/>
</dbReference>
<proteinExistence type="predicted"/>
<dbReference type="PROSITE" id="PS50405">
    <property type="entry name" value="GST_CTER"/>
    <property type="match status" value="1"/>
</dbReference>
<dbReference type="PANTHER" id="PTHR11586:SF33">
    <property type="entry name" value="AMINOACYL TRNA SYNTHASE COMPLEX-INTERACTING MULTIFUNCTIONAL PROTEIN 1"/>
    <property type="match status" value="1"/>
</dbReference>
<dbReference type="Gene3D" id="1.20.1050.130">
    <property type="match status" value="1"/>
</dbReference>
<dbReference type="SUPFAM" id="SSF50249">
    <property type="entry name" value="Nucleic acid-binding proteins"/>
    <property type="match status" value="1"/>
</dbReference>
<dbReference type="OrthoDB" id="19141at2759"/>
<feature type="region of interest" description="Disordered" evidence="7">
    <location>
        <begin position="174"/>
        <end position="236"/>
    </location>
</feature>
<dbReference type="InterPro" id="IPR053836">
    <property type="entry name" value="Arc1-like_N"/>
</dbReference>
<dbReference type="EMBL" id="JAEPRB010000179">
    <property type="protein sequence ID" value="KAG2219443.1"/>
    <property type="molecule type" value="Genomic_DNA"/>
</dbReference>
<accession>A0A8H7VK38</accession>
<gene>
    <name evidence="10" type="ORF">INT45_002328</name>
</gene>
<dbReference type="InterPro" id="IPR036282">
    <property type="entry name" value="Glutathione-S-Trfase_C_sf"/>
</dbReference>
<dbReference type="Pfam" id="PF01588">
    <property type="entry name" value="tRNA_bind"/>
    <property type="match status" value="1"/>
</dbReference>
<keyword evidence="5" id="KW-0648">Protein biosynthesis</keyword>
<evidence type="ECO:0000259" key="9">
    <source>
        <dbReference type="PROSITE" id="PS50886"/>
    </source>
</evidence>
<evidence type="ECO:0000313" key="10">
    <source>
        <dbReference type="EMBL" id="KAG2219443.1"/>
    </source>
</evidence>
<dbReference type="InterPro" id="IPR051270">
    <property type="entry name" value="Tyrosine-tRNA_ligase_regulator"/>
</dbReference>
<dbReference type="SUPFAM" id="SSF47616">
    <property type="entry name" value="GST C-terminal domain-like"/>
    <property type="match status" value="1"/>
</dbReference>
<feature type="domain" description="TRNA-binding" evidence="9">
    <location>
        <begin position="238"/>
        <end position="345"/>
    </location>
</feature>
<dbReference type="GO" id="GO:0006412">
    <property type="term" value="P:translation"/>
    <property type="evidence" value="ECO:0007669"/>
    <property type="project" value="UniProtKB-KW"/>
</dbReference>
<dbReference type="Pfam" id="PF21972">
    <property type="entry name" value="Arc1p_N_like"/>
    <property type="match status" value="1"/>
</dbReference>
<keyword evidence="11" id="KW-1185">Reference proteome</keyword>
<dbReference type="InterPro" id="IPR002547">
    <property type="entry name" value="tRNA-bd_dom"/>
</dbReference>
<dbReference type="InterPro" id="IPR012340">
    <property type="entry name" value="NA-bd_OB-fold"/>
</dbReference>
<comment type="subcellular location">
    <subcellularLocation>
        <location evidence="1">Cytoplasm</location>
    </subcellularLocation>
</comment>
<organism evidence="10 11">
    <name type="scientific">Circinella minor</name>
    <dbReference type="NCBI Taxonomy" id="1195481"/>
    <lineage>
        <taxon>Eukaryota</taxon>
        <taxon>Fungi</taxon>
        <taxon>Fungi incertae sedis</taxon>
        <taxon>Mucoromycota</taxon>
        <taxon>Mucoromycotina</taxon>
        <taxon>Mucoromycetes</taxon>
        <taxon>Mucorales</taxon>
        <taxon>Lichtheimiaceae</taxon>
        <taxon>Circinella</taxon>
    </lineage>
</organism>
<evidence type="ECO:0000256" key="5">
    <source>
        <dbReference type="ARBA" id="ARBA00022917"/>
    </source>
</evidence>
<dbReference type="Gene3D" id="2.40.50.140">
    <property type="entry name" value="Nucleic acid-binding proteins"/>
    <property type="match status" value="1"/>
</dbReference>
<evidence type="ECO:0000256" key="4">
    <source>
        <dbReference type="ARBA" id="ARBA00022884"/>
    </source>
</evidence>
<feature type="compositionally biased region" description="Basic residues" evidence="7">
    <location>
        <begin position="214"/>
        <end position="226"/>
    </location>
</feature>
<dbReference type="AlphaFoldDB" id="A0A8H7VK38"/>
<keyword evidence="4 6" id="KW-0694">RNA-binding</keyword>
<dbReference type="CDD" id="cd02799">
    <property type="entry name" value="tRNA_bind_EMAP-II_like"/>
    <property type="match status" value="1"/>
</dbReference>
<dbReference type="Proteomes" id="UP000646827">
    <property type="component" value="Unassembled WGS sequence"/>
</dbReference>
<dbReference type="GO" id="GO:0017102">
    <property type="term" value="C:methionyl glutamyl tRNA synthetase complex"/>
    <property type="evidence" value="ECO:0007669"/>
    <property type="project" value="TreeGrafter"/>
</dbReference>
<evidence type="ECO:0000256" key="2">
    <source>
        <dbReference type="ARBA" id="ARBA00022490"/>
    </source>
</evidence>
<dbReference type="CDD" id="cd10289">
    <property type="entry name" value="GST_C_AaRS_like"/>
    <property type="match status" value="1"/>
</dbReference>